<feature type="region of interest" description="Disordered" evidence="6">
    <location>
        <begin position="188"/>
        <end position="222"/>
    </location>
</feature>
<evidence type="ECO:0000259" key="7">
    <source>
        <dbReference type="Pfam" id="PF04542"/>
    </source>
</evidence>
<dbReference type="GO" id="GO:0006352">
    <property type="term" value="P:DNA-templated transcription initiation"/>
    <property type="evidence" value="ECO:0007669"/>
    <property type="project" value="InterPro"/>
</dbReference>
<name>A0A9D2J7G0_9FIRM</name>
<dbReference type="Proteomes" id="UP000824049">
    <property type="component" value="Unassembled WGS sequence"/>
</dbReference>
<reference evidence="9" key="2">
    <citation type="submission" date="2021-04" db="EMBL/GenBank/DDBJ databases">
        <authorList>
            <person name="Gilroy R."/>
        </authorList>
    </citation>
    <scope>NUCLEOTIDE SEQUENCE</scope>
    <source>
        <strain evidence="9">CHK179-28034</strain>
    </source>
</reference>
<evidence type="ECO:0000256" key="1">
    <source>
        <dbReference type="ARBA" id="ARBA00010641"/>
    </source>
</evidence>
<dbReference type="InterPro" id="IPR013325">
    <property type="entry name" value="RNA_pol_sigma_r2"/>
</dbReference>
<comment type="similarity">
    <text evidence="1">Belongs to the sigma-70 factor family. ECF subfamily.</text>
</comment>
<dbReference type="AlphaFoldDB" id="A0A9D2J7G0"/>
<dbReference type="EMBL" id="DXBR01000049">
    <property type="protein sequence ID" value="HIZ39293.1"/>
    <property type="molecule type" value="Genomic_DNA"/>
</dbReference>
<dbReference type="InterPro" id="IPR007627">
    <property type="entry name" value="RNA_pol_sigma70_r2"/>
</dbReference>
<dbReference type="InterPro" id="IPR039425">
    <property type="entry name" value="RNA_pol_sigma-70-like"/>
</dbReference>
<keyword evidence="3" id="KW-0731">Sigma factor</keyword>
<keyword evidence="5" id="KW-0804">Transcription</keyword>
<dbReference type="Gene3D" id="1.10.1740.10">
    <property type="match status" value="1"/>
</dbReference>
<dbReference type="Pfam" id="PF08281">
    <property type="entry name" value="Sigma70_r4_2"/>
    <property type="match status" value="1"/>
</dbReference>
<dbReference type="InterPro" id="IPR014284">
    <property type="entry name" value="RNA_pol_sigma-70_dom"/>
</dbReference>
<evidence type="ECO:0000256" key="4">
    <source>
        <dbReference type="ARBA" id="ARBA00023125"/>
    </source>
</evidence>
<evidence type="ECO:0000256" key="6">
    <source>
        <dbReference type="SAM" id="MobiDB-lite"/>
    </source>
</evidence>
<dbReference type="PANTHER" id="PTHR43133">
    <property type="entry name" value="RNA POLYMERASE ECF-TYPE SIGMA FACTO"/>
    <property type="match status" value="1"/>
</dbReference>
<evidence type="ECO:0000256" key="2">
    <source>
        <dbReference type="ARBA" id="ARBA00023015"/>
    </source>
</evidence>
<evidence type="ECO:0000256" key="3">
    <source>
        <dbReference type="ARBA" id="ARBA00023082"/>
    </source>
</evidence>
<evidence type="ECO:0000313" key="10">
    <source>
        <dbReference type="Proteomes" id="UP000824049"/>
    </source>
</evidence>
<dbReference type="Gene3D" id="1.10.10.10">
    <property type="entry name" value="Winged helix-like DNA-binding domain superfamily/Winged helix DNA-binding domain"/>
    <property type="match status" value="1"/>
</dbReference>
<dbReference type="GO" id="GO:0016987">
    <property type="term" value="F:sigma factor activity"/>
    <property type="evidence" value="ECO:0007669"/>
    <property type="project" value="UniProtKB-KW"/>
</dbReference>
<protein>
    <submittedName>
        <fullName evidence="9">Sigma-70 family RNA polymerase sigma factor</fullName>
    </submittedName>
</protein>
<dbReference type="InterPro" id="IPR013324">
    <property type="entry name" value="RNA_pol_sigma_r3/r4-like"/>
</dbReference>
<dbReference type="PANTHER" id="PTHR43133:SF8">
    <property type="entry name" value="RNA POLYMERASE SIGMA FACTOR HI_1459-RELATED"/>
    <property type="match status" value="1"/>
</dbReference>
<accession>A0A9D2J7G0</accession>
<feature type="domain" description="RNA polymerase sigma factor 70 region 4 type 2" evidence="8">
    <location>
        <begin position="136"/>
        <end position="187"/>
    </location>
</feature>
<evidence type="ECO:0000256" key="5">
    <source>
        <dbReference type="ARBA" id="ARBA00023163"/>
    </source>
</evidence>
<comment type="caution">
    <text evidence="9">The sequence shown here is derived from an EMBL/GenBank/DDBJ whole genome shotgun (WGS) entry which is preliminary data.</text>
</comment>
<dbReference type="SUPFAM" id="SSF88946">
    <property type="entry name" value="Sigma2 domain of RNA polymerase sigma factors"/>
    <property type="match status" value="1"/>
</dbReference>
<feature type="domain" description="RNA polymerase sigma-70 region 2" evidence="7">
    <location>
        <begin position="26"/>
        <end position="92"/>
    </location>
</feature>
<gene>
    <name evidence="9" type="ORF">H9968_05090</name>
</gene>
<dbReference type="NCBIfam" id="TIGR02937">
    <property type="entry name" value="sigma70-ECF"/>
    <property type="match status" value="1"/>
</dbReference>
<sequence length="222" mass="26050">MKITEQNFVQELSRRNEQALEYVMIHYGGLVKSVTHRYLNILSQYEEECISDVFFAVWNHIDSFRPERNPFANWIAGIARLKALDYKRKYARQLMERSLEQADNILSGQPQDTEMSFSGESPERIQTQFLKEFSRETQEILACLKPRDQELFLKLYVEEKSFDEISQETGTEKSVLYNRLSRGKRKLRNLFPRAGQKNNIESRETPSEDEATVIRKRNGGGQ</sequence>
<evidence type="ECO:0000313" key="9">
    <source>
        <dbReference type="EMBL" id="HIZ39293.1"/>
    </source>
</evidence>
<reference evidence="9" key="1">
    <citation type="journal article" date="2021" name="PeerJ">
        <title>Extensive microbial diversity within the chicken gut microbiome revealed by metagenomics and culture.</title>
        <authorList>
            <person name="Gilroy R."/>
            <person name="Ravi A."/>
            <person name="Getino M."/>
            <person name="Pursley I."/>
            <person name="Horton D.L."/>
            <person name="Alikhan N.F."/>
            <person name="Baker D."/>
            <person name="Gharbi K."/>
            <person name="Hall N."/>
            <person name="Watson M."/>
            <person name="Adriaenssens E.M."/>
            <person name="Foster-Nyarko E."/>
            <person name="Jarju S."/>
            <person name="Secka A."/>
            <person name="Antonio M."/>
            <person name="Oren A."/>
            <person name="Chaudhuri R.R."/>
            <person name="La Ragione R."/>
            <person name="Hildebrand F."/>
            <person name="Pallen M.J."/>
        </authorList>
    </citation>
    <scope>NUCLEOTIDE SEQUENCE</scope>
    <source>
        <strain evidence="9">CHK179-28034</strain>
    </source>
</reference>
<keyword evidence="2" id="KW-0805">Transcription regulation</keyword>
<dbReference type="GO" id="GO:0003677">
    <property type="term" value="F:DNA binding"/>
    <property type="evidence" value="ECO:0007669"/>
    <property type="project" value="UniProtKB-KW"/>
</dbReference>
<keyword evidence="4" id="KW-0238">DNA-binding</keyword>
<proteinExistence type="inferred from homology"/>
<evidence type="ECO:0000259" key="8">
    <source>
        <dbReference type="Pfam" id="PF08281"/>
    </source>
</evidence>
<dbReference type="Pfam" id="PF04542">
    <property type="entry name" value="Sigma70_r2"/>
    <property type="match status" value="1"/>
</dbReference>
<dbReference type="SUPFAM" id="SSF88659">
    <property type="entry name" value="Sigma3 and sigma4 domains of RNA polymerase sigma factors"/>
    <property type="match status" value="1"/>
</dbReference>
<organism evidence="9 10">
    <name type="scientific">Candidatus Anaerobutyricum stercoris</name>
    <dbReference type="NCBI Taxonomy" id="2838457"/>
    <lineage>
        <taxon>Bacteria</taxon>
        <taxon>Bacillati</taxon>
        <taxon>Bacillota</taxon>
        <taxon>Clostridia</taxon>
        <taxon>Lachnospirales</taxon>
        <taxon>Lachnospiraceae</taxon>
        <taxon>Anaerobutyricum</taxon>
    </lineage>
</organism>
<dbReference type="InterPro" id="IPR036388">
    <property type="entry name" value="WH-like_DNA-bd_sf"/>
</dbReference>
<dbReference type="InterPro" id="IPR013249">
    <property type="entry name" value="RNA_pol_sigma70_r4_t2"/>
</dbReference>